<dbReference type="FunFam" id="3.40.640.10:FF:000053">
    <property type="entry name" value="Aminotransferase, class I"/>
    <property type="match status" value="1"/>
</dbReference>
<dbReference type="GO" id="GO:1901605">
    <property type="term" value="P:alpha-amino acid metabolic process"/>
    <property type="evidence" value="ECO:0007669"/>
    <property type="project" value="TreeGrafter"/>
</dbReference>
<dbReference type="Gene3D" id="3.90.1150.10">
    <property type="entry name" value="Aspartate Aminotransferase, domain 1"/>
    <property type="match status" value="1"/>
</dbReference>
<keyword evidence="9" id="KW-1185">Reference proteome</keyword>
<evidence type="ECO:0000313" key="8">
    <source>
        <dbReference type="EMBL" id="QBD77980.1"/>
    </source>
</evidence>
<comment type="cofactor">
    <cofactor evidence="1">
        <name>pyridoxal 5'-phosphate</name>
        <dbReference type="ChEBI" id="CHEBI:597326"/>
    </cofactor>
</comment>
<gene>
    <name evidence="8" type="ORF">EPA93_19055</name>
</gene>
<reference evidence="8 9" key="1">
    <citation type="submission" date="2019-01" db="EMBL/GenBank/DDBJ databases">
        <title>Ktedonosporobacter rubrisoli SCAWS-G2.</title>
        <authorList>
            <person name="Huang Y."/>
            <person name="Yan B."/>
        </authorList>
    </citation>
    <scope>NUCLEOTIDE SEQUENCE [LARGE SCALE GENOMIC DNA]</scope>
    <source>
        <strain evidence="8 9">SCAWS-G2</strain>
    </source>
</reference>
<dbReference type="OrthoDB" id="9802328at2"/>
<dbReference type="KEGG" id="kbs:EPA93_19055"/>
<dbReference type="PANTHER" id="PTHR42790">
    <property type="entry name" value="AMINOTRANSFERASE"/>
    <property type="match status" value="1"/>
</dbReference>
<evidence type="ECO:0000256" key="6">
    <source>
        <dbReference type="ARBA" id="ARBA00022898"/>
    </source>
</evidence>
<name>A0A4P6JRZ7_KTERU</name>
<keyword evidence="4 8" id="KW-0032">Aminotransferase</keyword>
<comment type="subunit">
    <text evidence="3">Homodimer.</text>
</comment>
<dbReference type="GO" id="GO:0008483">
    <property type="term" value="F:transaminase activity"/>
    <property type="evidence" value="ECO:0007669"/>
    <property type="project" value="UniProtKB-KW"/>
</dbReference>
<dbReference type="RefSeq" id="WP_129889033.1">
    <property type="nucleotide sequence ID" value="NZ_CP035758.1"/>
</dbReference>
<dbReference type="SUPFAM" id="SSF53383">
    <property type="entry name" value="PLP-dependent transferases"/>
    <property type="match status" value="1"/>
</dbReference>
<dbReference type="InterPro" id="IPR004839">
    <property type="entry name" value="Aminotransferase_I/II_large"/>
</dbReference>
<dbReference type="CDD" id="cd00609">
    <property type="entry name" value="AAT_like"/>
    <property type="match status" value="1"/>
</dbReference>
<evidence type="ECO:0000256" key="5">
    <source>
        <dbReference type="ARBA" id="ARBA00022679"/>
    </source>
</evidence>
<dbReference type="Proteomes" id="UP000290365">
    <property type="component" value="Chromosome"/>
</dbReference>
<protein>
    <submittedName>
        <fullName evidence="8">PLP-dependent aminotransferase family protein</fullName>
    </submittedName>
</protein>
<proteinExistence type="inferred from homology"/>
<dbReference type="EMBL" id="CP035758">
    <property type="protein sequence ID" value="QBD77980.1"/>
    <property type="molecule type" value="Genomic_DNA"/>
</dbReference>
<comment type="similarity">
    <text evidence="2">Belongs to the class-I pyridoxal-phosphate-dependent aminotransferase family.</text>
</comment>
<evidence type="ECO:0000313" key="9">
    <source>
        <dbReference type="Proteomes" id="UP000290365"/>
    </source>
</evidence>
<keyword evidence="5 8" id="KW-0808">Transferase</keyword>
<dbReference type="AlphaFoldDB" id="A0A4P6JRZ7"/>
<dbReference type="InterPro" id="IPR015421">
    <property type="entry name" value="PyrdxlP-dep_Trfase_major"/>
</dbReference>
<evidence type="ECO:0000256" key="2">
    <source>
        <dbReference type="ARBA" id="ARBA00007441"/>
    </source>
</evidence>
<dbReference type="PANTHER" id="PTHR42790:SF19">
    <property type="entry name" value="KYNURENINE_ALPHA-AMINOADIPATE AMINOTRANSFERASE, MITOCHONDRIAL"/>
    <property type="match status" value="1"/>
</dbReference>
<dbReference type="GO" id="GO:0030170">
    <property type="term" value="F:pyridoxal phosphate binding"/>
    <property type="evidence" value="ECO:0007669"/>
    <property type="project" value="InterPro"/>
</dbReference>
<dbReference type="Pfam" id="PF00155">
    <property type="entry name" value="Aminotran_1_2"/>
    <property type="match status" value="1"/>
</dbReference>
<organism evidence="8 9">
    <name type="scientific">Ktedonosporobacter rubrisoli</name>
    <dbReference type="NCBI Taxonomy" id="2509675"/>
    <lineage>
        <taxon>Bacteria</taxon>
        <taxon>Bacillati</taxon>
        <taxon>Chloroflexota</taxon>
        <taxon>Ktedonobacteria</taxon>
        <taxon>Ktedonobacterales</taxon>
        <taxon>Ktedonosporobacteraceae</taxon>
        <taxon>Ktedonosporobacter</taxon>
    </lineage>
</organism>
<dbReference type="Gene3D" id="3.40.640.10">
    <property type="entry name" value="Type I PLP-dependent aspartate aminotransferase-like (Major domain)"/>
    <property type="match status" value="1"/>
</dbReference>
<evidence type="ECO:0000256" key="1">
    <source>
        <dbReference type="ARBA" id="ARBA00001933"/>
    </source>
</evidence>
<feature type="domain" description="Aminotransferase class I/classII large" evidence="7">
    <location>
        <begin position="47"/>
        <end position="397"/>
    </location>
</feature>
<evidence type="ECO:0000256" key="3">
    <source>
        <dbReference type="ARBA" id="ARBA00011738"/>
    </source>
</evidence>
<evidence type="ECO:0000259" key="7">
    <source>
        <dbReference type="Pfam" id="PF00155"/>
    </source>
</evidence>
<dbReference type="InterPro" id="IPR015422">
    <property type="entry name" value="PyrdxlP-dep_Trfase_small"/>
</dbReference>
<evidence type="ECO:0000256" key="4">
    <source>
        <dbReference type="ARBA" id="ARBA00022576"/>
    </source>
</evidence>
<keyword evidence="6" id="KW-0663">Pyridoxal phosphate</keyword>
<accession>A0A4P6JRZ7</accession>
<sequence length="408" mass="45496">MPIRWEQQYAQRVQGMKSSAIRELLKVTEQADTISFAGGLPAPEVFPIEQIAKAAQEVLQTRGSQALQYSATEGYYPLREWAAQQMVKRGVQASVDNILITTGSQQALDLLGKVLMNPGDKMLVEAPTYMGALQAWSCYNIDYVSQPSDDKGIIIEGLEKILQTQPKCMYILPTFQNPTGVTLTLERRKKLVELTQQYNIPVIEDDPYSQLNFEDEPVPPLITLAESEAEQNADGYQGNIIYLCTFSKVLAPGLRLGWIVAPAALISKLVQAKQGADLHTSTFDQFIAYKLVSDGLLEEHTPYICDTYRARRDLMLALMDEHFPPGINWTRPKGGMFLWVTLPEGMNSMDILKDAVEQKIIFVPGTSFYPYGEVKNTLRLNFSNASPGQIEQGIARLGRVLRKAIGKG</sequence>
<dbReference type="InterPro" id="IPR015424">
    <property type="entry name" value="PyrdxlP-dep_Trfase"/>
</dbReference>
<dbReference type="InterPro" id="IPR050859">
    <property type="entry name" value="Class-I_PLP-dep_aminotransf"/>
</dbReference>